<sequence>MAASGLVNIAEAAAIEMSMKHKIPRVQLVKLKGIFHGNFESSSPRNGPDIAKCLEKLNGVLPNQSIEPYLKTSLANFTGLFAKESFSNRLERSPSTDSIAVSNFSSDQGSVDSCHYSSTGSDSNSGSSPCSPEEPDRCSRAGSPQSMPPTSPPLYEFQGDEPLDESCSTQSTRTEVEVRTVEPSEAKSSRLEVECRTNDQIEESSRLEVECRTDDQSEEKSKRLQTDNQSGERPSKRLRRDSSEDSKSKLFYLQQQQTDCNVPKNSISETFQSHGPPSRSCVTSSVVVQNGKSSDSVTKAFCKVTASESKVDLSSSDN</sequence>
<feature type="compositionally biased region" description="Low complexity" evidence="1">
    <location>
        <begin position="117"/>
        <end position="131"/>
    </location>
</feature>
<evidence type="ECO:0000313" key="2">
    <source>
        <dbReference type="EMBL" id="KAG8196897.1"/>
    </source>
</evidence>
<dbReference type="EMBL" id="JAFNEN010000063">
    <property type="protein sequence ID" value="KAG8196897.1"/>
    <property type="molecule type" value="Genomic_DNA"/>
</dbReference>
<name>A0AAV6VJZ6_9ARAC</name>
<gene>
    <name evidence="2" type="ORF">JTE90_027605</name>
</gene>
<keyword evidence="3" id="KW-1185">Reference proteome</keyword>
<reference evidence="2 3" key="1">
    <citation type="journal article" date="2022" name="Nat. Ecol. Evol.">
        <title>A masculinizing supergene underlies an exaggerated male reproductive morph in a spider.</title>
        <authorList>
            <person name="Hendrickx F."/>
            <person name="De Corte Z."/>
            <person name="Sonet G."/>
            <person name="Van Belleghem S.M."/>
            <person name="Kostlbacher S."/>
            <person name="Vangestel C."/>
        </authorList>
    </citation>
    <scope>NUCLEOTIDE SEQUENCE [LARGE SCALE GENOMIC DNA]</scope>
    <source>
        <strain evidence="2">W744_W776</strain>
    </source>
</reference>
<dbReference type="AlphaFoldDB" id="A0AAV6VJZ6"/>
<comment type="caution">
    <text evidence="2">The sequence shown here is derived from an EMBL/GenBank/DDBJ whole genome shotgun (WGS) entry which is preliminary data.</text>
</comment>
<feature type="compositionally biased region" description="Basic and acidic residues" evidence="1">
    <location>
        <begin position="174"/>
        <end position="225"/>
    </location>
</feature>
<feature type="compositionally biased region" description="Polar residues" evidence="1">
    <location>
        <begin position="253"/>
        <end position="282"/>
    </location>
</feature>
<evidence type="ECO:0000256" key="1">
    <source>
        <dbReference type="SAM" id="MobiDB-lite"/>
    </source>
</evidence>
<proteinExistence type="predicted"/>
<feature type="compositionally biased region" description="Polar residues" evidence="1">
    <location>
        <begin position="101"/>
        <end position="111"/>
    </location>
</feature>
<feature type="region of interest" description="Disordered" evidence="1">
    <location>
        <begin position="101"/>
        <end position="282"/>
    </location>
</feature>
<evidence type="ECO:0000313" key="3">
    <source>
        <dbReference type="Proteomes" id="UP000827092"/>
    </source>
</evidence>
<organism evidence="2 3">
    <name type="scientific">Oedothorax gibbosus</name>
    <dbReference type="NCBI Taxonomy" id="931172"/>
    <lineage>
        <taxon>Eukaryota</taxon>
        <taxon>Metazoa</taxon>
        <taxon>Ecdysozoa</taxon>
        <taxon>Arthropoda</taxon>
        <taxon>Chelicerata</taxon>
        <taxon>Arachnida</taxon>
        <taxon>Araneae</taxon>
        <taxon>Araneomorphae</taxon>
        <taxon>Entelegynae</taxon>
        <taxon>Araneoidea</taxon>
        <taxon>Linyphiidae</taxon>
        <taxon>Erigoninae</taxon>
        <taxon>Oedothorax</taxon>
    </lineage>
</organism>
<protein>
    <submittedName>
        <fullName evidence="2">Uncharacterized protein</fullName>
    </submittedName>
</protein>
<accession>A0AAV6VJZ6</accession>
<dbReference type="Proteomes" id="UP000827092">
    <property type="component" value="Unassembled WGS sequence"/>
</dbReference>